<keyword evidence="1" id="KW-0472">Membrane</keyword>
<feature type="transmembrane region" description="Helical" evidence="1">
    <location>
        <begin position="9"/>
        <end position="26"/>
    </location>
</feature>
<reference evidence="3" key="1">
    <citation type="submission" date="2016-10" db="EMBL/GenBank/DDBJ databases">
        <authorList>
            <person name="Varghese N."/>
            <person name="Submissions S."/>
        </authorList>
    </citation>
    <scope>NUCLEOTIDE SEQUENCE [LARGE SCALE GENOMIC DNA]</scope>
    <source>
        <strain evidence="3">DSM 24536</strain>
    </source>
</reference>
<dbReference type="EMBL" id="FNHH01000009">
    <property type="protein sequence ID" value="SDM31387.1"/>
    <property type="molecule type" value="Genomic_DNA"/>
</dbReference>
<name>A0A1G9S7V5_9SPHI</name>
<protein>
    <submittedName>
        <fullName evidence="2">Uncharacterized protein</fullName>
    </submittedName>
</protein>
<feature type="transmembrane region" description="Helical" evidence="1">
    <location>
        <begin position="38"/>
        <end position="54"/>
    </location>
</feature>
<evidence type="ECO:0000313" key="2">
    <source>
        <dbReference type="EMBL" id="SDM31387.1"/>
    </source>
</evidence>
<keyword evidence="1" id="KW-1133">Transmembrane helix</keyword>
<sequence length="131" mass="15495">MKIGYSNRHLTVNLILGLFWFIWFLFESKTKDPTNWSDFVKLGFSLLYLSLYLHKRQIKYLSIESGYIKVNDLFGLGKKINLNEINSIKQFSKGYTLKTNNRDYKINTHIIDPNSLADLNKELEKLNVEWN</sequence>
<gene>
    <name evidence="2" type="ORF">SAMN05421813_109106</name>
</gene>
<keyword evidence="1" id="KW-0812">Transmembrane</keyword>
<evidence type="ECO:0000256" key="1">
    <source>
        <dbReference type="SAM" id="Phobius"/>
    </source>
</evidence>
<dbReference type="AlphaFoldDB" id="A0A1G9S7V5"/>
<proteinExistence type="predicted"/>
<evidence type="ECO:0000313" key="3">
    <source>
        <dbReference type="Proteomes" id="UP000199226"/>
    </source>
</evidence>
<dbReference type="Proteomes" id="UP000199226">
    <property type="component" value="Unassembled WGS sequence"/>
</dbReference>
<organism evidence="2 3">
    <name type="scientific">Daejeonella rubra</name>
    <dbReference type="NCBI Taxonomy" id="990371"/>
    <lineage>
        <taxon>Bacteria</taxon>
        <taxon>Pseudomonadati</taxon>
        <taxon>Bacteroidota</taxon>
        <taxon>Sphingobacteriia</taxon>
        <taxon>Sphingobacteriales</taxon>
        <taxon>Sphingobacteriaceae</taxon>
        <taxon>Daejeonella</taxon>
    </lineage>
</organism>
<accession>A0A1G9S7V5</accession>
<keyword evidence="3" id="KW-1185">Reference proteome</keyword>
<dbReference type="OrthoDB" id="1452529at2"/>